<accession>A0A2U3D9X5</accession>
<evidence type="ECO:0000256" key="2">
    <source>
        <dbReference type="ARBA" id="ARBA00022475"/>
    </source>
</evidence>
<keyword evidence="8" id="KW-1185">Reference proteome</keyword>
<evidence type="ECO:0000256" key="1">
    <source>
        <dbReference type="ARBA" id="ARBA00004651"/>
    </source>
</evidence>
<evidence type="ECO:0008006" key="9">
    <source>
        <dbReference type="Google" id="ProtNLM"/>
    </source>
</evidence>
<sequence length="393" mass="41817">MESRFEAREVSPGLFTAAYVGFAFSVGAAWFVLAPMVPQLIRQLHTSLGSVLLFLSLYGFAMIVFSLPAAWWARKDGIAPVLRTAIVLSFIGLFGRIFAFSYDWFFVAQAIAAVAYPLLISPIGAVILQVQIKHIKTVTGLAIGMLFLGMAAGSYVGPTLLQNFGFTGALAIVSAVNLVAGVFLFIALNHLPHKEQRQVDEQRIVFGSPRWWWVGFAIASTSVMFGGIAVSVLLHLHIPDAVKLGGTLTALTFIGSGIGAIGFPLLADFFGHSGIWQSVLMGLTTLFSLFVVLEFTGGFVVSVSTLQWIFLLLGFFGNGCYALALGATAEMAREIHKAGVQTAGFSMASNVGVALLPPLVGPLVITFPAGFGVITLAILILATGNVVLNARRT</sequence>
<feature type="transmembrane region" description="Helical" evidence="6">
    <location>
        <begin position="306"/>
        <end position="326"/>
    </location>
</feature>
<dbReference type="GO" id="GO:0022857">
    <property type="term" value="F:transmembrane transporter activity"/>
    <property type="evidence" value="ECO:0007669"/>
    <property type="project" value="InterPro"/>
</dbReference>
<organism evidence="7 8">
    <name type="scientific">Sulfoacidibacillus thermotolerans</name>
    <name type="common">Acidibacillus sulfuroxidans</name>
    <dbReference type="NCBI Taxonomy" id="1765684"/>
    <lineage>
        <taxon>Bacteria</taxon>
        <taxon>Bacillati</taxon>
        <taxon>Bacillota</taxon>
        <taxon>Bacilli</taxon>
        <taxon>Bacillales</taxon>
        <taxon>Alicyclobacillaceae</taxon>
        <taxon>Sulfoacidibacillus</taxon>
    </lineage>
</organism>
<evidence type="ECO:0000313" key="8">
    <source>
        <dbReference type="Proteomes" id="UP000245380"/>
    </source>
</evidence>
<evidence type="ECO:0000313" key="7">
    <source>
        <dbReference type="EMBL" id="PWI58087.1"/>
    </source>
</evidence>
<dbReference type="Gene3D" id="1.20.1250.20">
    <property type="entry name" value="MFS general substrate transporter like domains"/>
    <property type="match status" value="1"/>
</dbReference>
<dbReference type="GO" id="GO:0005886">
    <property type="term" value="C:plasma membrane"/>
    <property type="evidence" value="ECO:0007669"/>
    <property type="project" value="UniProtKB-SubCell"/>
</dbReference>
<gene>
    <name evidence="7" type="ORF">BM613_05320</name>
</gene>
<dbReference type="InterPro" id="IPR050189">
    <property type="entry name" value="MFS_Efflux_Transporters"/>
</dbReference>
<comment type="subcellular location">
    <subcellularLocation>
        <location evidence="1">Cell membrane</location>
        <topology evidence="1">Multi-pass membrane protein</topology>
    </subcellularLocation>
</comment>
<feature type="transmembrane region" description="Helical" evidence="6">
    <location>
        <begin position="279"/>
        <end position="300"/>
    </location>
</feature>
<reference evidence="7 8" key="1">
    <citation type="submission" date="2016-11" db="EMBL/GenBank/DDBJ databases">
        <title>Comparative genomics of Acidibacillus ferroxidans species.</title>
        <authorList>
            <person name="Oliveira G."/>
            <person name="Nunes G."/>
            <person name="Oliveira R."/>
            <person name="Araujo F."/>
            <person name="Salim A."/>
            <person name="Scholte L."/>
            <person name="Morais D."/>
            <person name="Nancucheo I."/>
            <person name="Johnson D.B."/>
            <person name="Grail B."/>
            <person name="Bittencourt J."/>
            <person name="Valadares R."/>
        </authorList>
    </citation>
    <scope>NUCLEOTIDE SEQUENCE [LARGE SCALE GENOMIC DNA]</scope>
    <source>
        <strain evidence="7 8">Y002</strain>
    </source>
</reference>
<dbReference type="PANTHER" id="PTHR43124">
    <property type="entry name" value="PURINE EFFLUX PUMP PBUE"/>
    <property type="match status" value="1"/>
</dbReference>
<dbReference type="InterPro" id="IPR036259">
    <property type="entry name" value="MFS_trans_sf"/>
</dbReference>
<feature type="transmembrane region" description="Helical" evidence="6">
    <location>
        <begin position="80"/>
        <end position="98"/>
    </location>
</feature>
<feature type="transmembrane region" description="Helical" evidence="6">
    <location>
        <begin position="365"/>
        <end position="388"/>
    </location>
</feature>
<dbReference type="RefSeq" id="WP_109430132.1">
    <property type="nucleotide sequence ID" value="NZ_MPDK01000006.1"/>
</dbReference>
<dbReference type="OrthoDB" id="2373674at2"/>
<dbReference type="InterPro" id="IPR011701">
    <property type="entry name" value="MFS"/>
</dbReference>
<evidence type="ECO:0000256" key="6">
    <source>
        <dbReference type="SAM" id="Phobius"/>
    </source>
</evidence>
<keyword evidence="5 6" id="KW-0472">Membrane</keyword>
<feature type="transmembrane region" description="Helical" evidence="6">
    <location>
        <begin position="140"/>
        <end position="157"/>
    </location>
</feature>
<feature type="transmembrane region" description="Helical" evidence="6">
    <location>
        <begin position="244"/>
        <end position="267"/>
    </location>
</feature>
<feature type="transmembrane region" description="Helical" evidence="6">
    <location>
        <begin position="211"/>
        <end position="238"/>
    </location>
</feature>
<feature type="transmembrane region" description="Helical" evidence="6">
    <location>
        <begin position="53"/>
        <end position="73"/>
    </location>
</feature>
<dbReference type="EMBL" id="MPDK01000006">
    <property type="protein sequence ID" value="PWI58087.1"/>
    <property type="molecule type" value="Genomic_DNA"/>
</dbReference>
<dbReference type="SUPFAM" id="SSF103473">
    <property type="entry name" value="MFS general substrate transporter"/>
    <property type="match status" value="1"/>
</dbReference>
<feature type="transmembrane region" description="Helical" evidence="6">
    <location>
        <begin position="12"/>
        <end position="33"/>
    </location>
</feature>
<feature type="transmembrane region" description="Helical" evidence="6">
    <location>
        <begin position="169"/>
        <end position="191"/>
    </location>
</feature>
<proteinExistence type="predicted"/>
<protein>
    <recommendedName>
        <fullName evidence="9">Major facilitator superfamily (MFS) profile domain-containing protein</fullName>
    </recommendedName>
</protein>
<keyword evidence="4 6" id="KW-1133">Transmembrane helix</keyword>
<keyword evidence="3 6" id="KW-0812">Transmembrane</keyword>
<dbReference type="PANTHER" id="PTHR43124:SF3">
    <property type="entry name" value="CHLORAMPHENICOL EFFLUX PUMP RV0191"/>
    <property type="match status" value="1"/>
</dbReference>
<comment type="caution">
    <text evidence="7">The sequence shown here is derived from an EMBL/GenBank/DDBJ whole genome shotgun (WGS) entry which is preliminary data.</text>
</comment>
<dbReference type="Proteomes" id="UP000245380">
    <property type="component" value="Unassembled WGS sequence"/>
</dbReference>
<dbReference type="Pfam" id="PF07690">
    <property type="entry name" value="MFS_1"/>
    <property type="match status" value="1"/>
</dbReference>
<dbReference type="CDD" id="cd06174">
    <property type="entry name" value="MFS"/>
    <property type="match status" value="1"/>
</dbReference>
<evidence type="ECO:0000256" key="4">
    <source>
        <dbReference type="ARBA" id="ARBA00022989"/>
    </source>
</evidence>
<feature type="transmembrane region" description="Helical" evidence="6">
    <location>
        <begin position="104"/>
        <end position="128"/>
    </location>
</feature>
<evidence type="ECO:0000256" key="3">
    <source>
        <dbReference type="ARBA" id="ARBA00022692"/>
    </source>
</evidence>
<name>A0A2U3D9X5_SULT2</name>
<keyword evidence="2" id="KW-1003">Cell membrane</keyword>
<dbReference type="AlphaFoldDB" id="A0A2U3D9X5"/>
<feature type="transmembrane region" description="Helical" evidence="6">
    <location>
        <begin position="338"/>
        <end position="359"/>
    </location>
</feature>
<evidence type="ECO:0000256" key="5">
    <source>
        <dbReference type="ARBA" id="ARBA00023136"/>
    </source>
</evidence>